<accession>A0A9Q5D1X5</accession>
<protein>
    <submittedName>
        <fullName evidence="1">Uncharacterized protein</fullName>
    </submittedName>
</protein>
<evidence type="ECO:0000313" key="1">
    <source>
        <dbReference type="EMBL" id="NRV07489.1"/>
    </source>
</evidence>
<gene>
    <name evidence="1" type="ORF">DFH45_000452</name>
</gene>
<name>A0A9Q5D1X5_CLOBE</name>
<dbReference type="AlphaFoldDB" id="A0A9Q5D1X5"/>
<reference evidence="1" key="1">
    <citation type="submission" date="2020-05" db="EMBL/GenBank/DDBJ databases">
        <title>Genomic insights into acetone-butanol-ethanol (ABE) fermentation by sequencing solventogenic clostridia strains.</title>
        <authorList>
            <person name="Brown S."/>
        </authorList>
    </citation>
    <scope>NUCLEOTIDE SEQUENCE</scope>
    <source>
        <strain evidence="1">DJ126</strain>
    </source>
</reference>
<organism evidence="1 2">
    <name type="scientific">Clostridium beijerinckii</name>
    <name type="common">Clostridium MP</name>
    <dbReference type="NCBI Taxonomy" id="1520"/>
    <lineage>
        <taxon>Bacteria</taxon>
        <taxon>Bacillati</taxon>
        <taxon>Bacillota</taxon>
        <taxon>Clostridia</taxon>
        <taxon>Eubacteriales</taxon>
        <taxon>Clostridiaceae</taxon>
        <taxon>Clostridium</taxon>
    </lineage>
</organism>
<sequence>MSDCVSPLSMIIISAIADINIKNFI</sequence>
<comment type="caution">
    <text evidence="1">The sequence shown here is derived from an EMBL/GenBank/DDBJ whole genome shotgun (WGS) entry which is preliminary data.</text>
</comment>
<evidence type="ECO:0000313" key="2">
    <source>
        <dbReference type="Proteomes" id="UP000821656"/>
    </source>
</evidence>
<dbReference type="Proteomes" id="UP000821656">
    <property type="component" value="Unassembled WGS sequence"/>
</dbReference>
<proteinExistence type="predicted"/>
<dbReference type="EMBL" id="JABSXK010000001">
    <property type="protein sequence ID" value="NRV07489.1"/>
    <property type="molecule type" value="Genomic_DNA"/>
</dbReference>